<dbReference type="InterPro" id="IPR050678">
    <property type="entry name" value="DNA_Partitioning_ATPase"/>
</dbReference>
<sequence>MNKIQLHVLDQDTVYAERLASYIRSSEYAEQLQVKLFSQAELVQELVNRPQQDGIFLFSDSFMQLFQNKGMSVCIIRLSDTQAVREEKESKFPSVYRFQSLNQLTARIIALYAESGQVPAASQISRHTRIVSIYGSTGSNGKTMTAIHLAKQLCFRGERVFYLSLETVSSATLWLQGDRAGLSQFLYYVKSKPELSGPKLELLKSHDPRWRVDYLSPTGHIREMHDMTGEDVSLLLETLASLNKYDVIIVDLEASVHPRIIKCLELSDHVLWLIMDDLNDLFKTREFMQMLGDTRNVHFLISKYTGKIVNDFSMLGSHVISGYLPYIPEWKSVHAAEQVWQFPLFSEQVYDAYQACLFGSPPRLSEHIGAAG</sequence>
<dbReference type="PANTHER" id="PTHR13696:SF52">
    <property type="entry name" value="PARA FAMILY PROTEIN CT_582"/>
    <property type="match status" value="1"/>
</dbReference>
<protein>
    <recommendedName>
        <fullName evidence="3">ParA family protein</fullName>
    </recommendedName>
</protein>
<dbReference type="SUPFAM" id="SSF52540">
    <property type="entry name" value="P-loop containing nucleoside triphosphate hydrolases"/>
    <property type="match status" value="1"/>
</dbReference>
<dbReference type="PANTHER" id="PTHR13696">
    <property type="entry name" value="P-LOOP CONTAINING NUCLEOSIDE TRIPHOSPHATE HYDROLASE"/>
    <property type="match status" value="1"/>
</dbReference>
<dbReference type="InterPro" id="IPR027417">
    <property type="entry name" value="P-loop_NTPase"/>
</dbReference>
<evidence type="ECO:0000313" key="1">
    <source>
        <dbReference type="EMBL" id="MFC5453070.1"/>
    </source>
</evidence>
<dbReference type="Proteomes" id="UP001596044">
    <property type="component" value="Unassembled WGS sequence"/>
</dbReference>
<keyword evidence="2" id="KW-1185">Reference proteome</keyword>
<evidence type="ECO:0000313" key="2">
    <source>
        <dbReference type="Proteomes" id="UP001596044"/>
    </source>
</evidence>
<dbReference type="Gene3D" id="3.40.50.10850">
    <property type="entry name" value="Ntrc-like two-domain protein"/>
    <property type="match status" value="1"/>
</dbReference>
<proteinExistence type="predicted"/>
<organism evidence="1 2">
    <name type="scientific">Paenibacillus aestuarii</name>
    <dbReference type="NCBI Taxonomy" id="516965"/>
    <lineage>
        <taxon>Bacteria</taxon>
        <taxon>Bacillati</taxon>
        <taxon>Bacillota</taxon>
        <taxon>Bacilli</taxon>
        <taxon>Bacillales</taxon>
        <taxon>Paenibacillaceae</taxon>
        <taxon>Paenibacillus</taxon>
    </lineage>
</organism>
<name>A0ABW0KIM7_9BACL</name>
<dbReference type="EMBL" id="JBHSMJ010000065">
    <property type="protein sequence ID" value="MFC5453070.1"/>
    <property type="molecule type" value="Genomic_DNA"/>
</dbReference>
<gene>
    <name evidence="1" type="ORF">ACFPOG_33180</name>
</gene>
<comment type="caution">
    <text evidence="1">The sequence shown here is derived from an EMBL/GenBank/DDBJ whole genome shotgun (WGS) entry which is preliminary data.</text>
</comment>
<dbReference type="Gene3D" id="3.40.50.300">
    <property type="entry name" value="P-loop containing nucleotide triphosphate hydrolases"/>
    <property type="match status" value="1"/>
</dbReference>
<dbReference type="RefSeq" id="WP_270879323.1">
    <property type="nucleotide sequence ID" value="NZ_JAQFVF010000023.1"/>
</dbReference>
<accession>A0ABW0KIM7</accession>
<evidence type="ECO:0008006" key="3">
    <source>
        <dbReference type="Google" id="ProtNLM"/>
    </source>
</evidence>
<reference evidence="2" key="1">
    <citation type="journal article" date="2019" name="Int. J. Syst. Evol. Microbiol.">
        <title>The Global Catalogue of Microorganisms (GCM) 10K type strain sequencing project: providing services to taxonomists for standard genome sequencing and annotation.</title>
        <authorList>
            <consortium name="The Broad Institute Genomics Platform"/>
            <consortium name="The Broad Institute Genome Sequencing Center for Infectious Disease"/>
            <person name="Wu L."/>
            <person name="Ma J."/>
        </authorList>
    </citation>
    <scope>NUCLEOTIDE SEQUENCE [LARGE SCALE GENOMIC DNA]</scope>
    <source>
        <strain evidence="2">KACC 11904</strain>
    </source>
</reference>